<keyword evidence="2" id="KW-1185">Reference proteome</keyword>
<evidence type="ECO:0000313" key="1">
    <source>
        <dbReference type="EMBL" id="MEN0642421.1"/>
    </source>
</evidence>
<name>A0ABU9VEU9_9BACI</name>
<accession>A0ABU9VEU9</accession>
<dbReference type="Proteomes" id="UP001418796">
    <property type="component" value="Unassembled WGS sequence"/>
</dbReference>
<evidence type="ECO:0000313" key="2">
    <source>
        <dbReference type="Proteomes" id="UP001418796"/>
    </source>
</evidence>
<dbReference type="EMBL" id="JBCITK010000001">
    <property type="protein sequence ID" value="MEN0642421.1"/>
    <property type="molecule type" value="Genomic_DNA"/>
</dbReference>
<protein>
    <submittedName>
        <fullName evidence="1">Uncharacterized protein</fullName>
    </submittedName>
</protein>
<dbReference type="RefSeq" id="WP_343129546.1">
    <property type="nucleotide sequence ID" value="NZ_JBCITK010000001.1"/>
</dbReference>
<reference evidence="1 2" key="1">
    <citation type="submission" date="2024-03" db="EMBL/GenBank/DDBJ databases">
        <title>Bacilli Hybrid Assemblies.</title>
        <authorList>
            <person name="Kovac J."/>
        </authorList>
    </citation>
    <scope>NUCLEOTIDE SEQUENCE [LARGE SCALE GENOMIC DNA]</scope>
    <source>
        <strain evidence="1 2">FSL R7-0666</strain>
    </source>
</reference>
<gene>
    <name evidence="1" type="ORF">MKY91_04490</name>
</gene>
<sequence length="77" mass="8888">MNKVKELEVGNHYKAADIDQFLSSTDVVILSSNESDVFAHPEREYKVVQMFEGLFEHSSNDGEKYYRTKPAYVLDKV</sequence>
<proteinExistence type="predicted"/>
<organism evidence="1 2">
    <name type="scientific">Alkalicoccobacillus gibsonii</name>
    <dbReference type="NCBI Taxonomy" id="79881"/>
    <lineage>
        <taxon>Bacteria</taxon>
        <taxon>Bacillati</taxon>
        <taxon>Bacillota</taxon>
        <taxon>Bacilli</taxon>
        <taxon>Bacillales</taxon>
        <taxon>Bacillaceae</taxon>
        <taxon>Alkalicoccobacillus</taxon>
    </lineage>
</organism>
<comment type="caution">
    <text evidence="1">The sequence shown here is derived from an EMBL/GenBank/DDBJ whole genome shotgun (WGS) entry which is preliminary data.</text>
</comment>